<dbReference type="GO" id="GO:0006508">
    <property type="term" value="P:proteolysis"/>
    <property type="evidence" value="ECO:0007669"/>
    <property type="project" value="UniProtKB-KW"/>
</dbReference>
<sequence length="298" mass="34162">MLAWDSPGTVTLLLLIVGIIDHNTSAPVDSINANDSAWEASHPEQDQHLSEGDILDLDLPALIQAARSDLFSDSSERPSRRRKRNAVVFSYFRWADGVIPFTMDILYNKTERMHILTAMNEFHGKTCIRFTPRNFHKDFLSIIKHRGCASKIGRQGGRQPLFLNQECIDPKRPGIVMHELMHSLGFLHEQTRHDRDDFIDVLWSNIAPDHQDNFAKVDQRLVGIYDAPYDYGSVMHYGPNFFAVNYTNPTIIPKKPTNVLGQRTRLSDADAMKINKLYHCENYEQDKVPVTDDVWTLQ</sequence>
<name>A0A9X6N8V9_HYPEX</name>
<organism evidence="13 14">
    <name type="scientific">Hypsibius exemplaris</name>
    <name type="common">Freshwater tardigrade</name>
    <dbReference type="NCBI Taxonomy" id="2072580"/>
    <lineage>
        <taxon>Eukaryota</taxon>
        <taxon>Metazoa</taxon>
        <taxon>Ecdysozoa</taxon>
        <taxon>Tardigrada</taxon>
        <taxon>Eutardigrada</taxon>
        <taxon>Parachela</taxon>
        <taxon>Hypsibioidea</taxon>
        <taxon>Hypsibiidae</taxon>
        <taxon>Hypsibius</taxon>
    </lineage>
</organism>
<dbReference type="InterPro" id="IPR006026">
    <property type="entry name" value="Peptidase_Metallo"/>
</dbReference>
<feature type="binding site" evidence="10">
    <location>
        <position position="178"/>
    </location>
    <ligand>
        <name>Zn(2+)</name>
        <dbReference type="ChEBI" id="CHEBI:29105"/>
        <note>catalytic</note>
    </ligand>
</feature>
<feature type="signal peptide" evidence="11">
    <location>
        <begin position="1"/>
        <end position="25"/>
    </location>
</feature>
<feature type="binding site" evidence="10">
    <location>
        <position position="182"/>
    </location>
    <ligand>
        <name>Zn(2+)</name>
        <dbReference type="ChEBI" id="CHEBI:29105"/>
        <note>catalytic</note>
    </ligand>
</feature>
<gene>
    <name evidence="13" type="ORF">BV898_14571</name>
</gene>
<keyword evidence="6 10" id="KW-0482">Metalloprotease</keyword>
<keyword evidence="5 10" id="KW-0862">Zinc</keyword>
<comment type="cofactor">
    <cofactor evidence="10 11">
        <name>Zn(2+)</name>
        <dbReference type="ChEBI" id="CHEBI:29105"/>
    </cofactor>
    <text evidence="10 11">Binds 1 zinc ion per subunit.</text>
</comment>
<evidence type="ECO:0000256" key="7">
    <source>
        <dbReference type="ARBA" id="ARBA00023145"/>
    </source>
</evidence>
<dbReference type="OrthoDB" id="291007at2759"/>
<dbReference type="GO" id="GO:0004222">
    <property type="term" value="F:metalloendopeptidase activity"/>
    <property type="evidence" value="ECO:0007669"/>
    <property type="project" value="UniProtKB-UniRule"/>
</dbReference>
<feature type="binding site" evidence="10">
    <location>
        <position position="188"/>
    </location>
    <ligand>
        <name>Zn(2+)</name>
        <dbReference type="ChEBI" id="CHEBI:29105"/>
        <note>catalytic</note>
    </ligand>
</feature>
<proteinExistence type="predicted"/>
<evidence type="ECO:0000256" key="6">
    <source>
        <dbReference type="ARBA" id="ARBA00023049"/>
    </source>
</evidence>
<dbReference type="Gene3D" id="3.40.390.10">
    <property type="entry name" value="Collagenase (Catalytic Domain)"/>
    <property type="match status" value="1"/>
</dbReference>
<dbReference type="SMART" id="SM00235">
    <property type="entry name" value="ZnMc"/>
    <property type="match status" value="1"/>
</dbReference>
<dbReference type="PRINTS" id="PR00480">
    <property type="entry name" value="ASTACIN"/>
</dbReference>
<keyword evidence="4 10" id="KW-0378">Hydrolase</keyword>
<dbReference type="FunFam" id="3.40.390.10:FF:000015">
    <property type="entry name" value="Meprin A subunit"/>
    <property type="match status" value="1"/>
</dbReference>
<dbReference type="Proteomes" id="UP000192578">
    <property type="component" value="Unassembled WGS sequence"/>
</dbReference>
<dbReference type="PANTHER" id="PTHR10127:SF780">
    <property type="entry name" value="METALLOENDOPEPTIDASE"/>
    <property type="match status" value="1"/>
</dbReference>
<dbReference type="CDD" id="cd04280">
    <property type="entry name" value="ZnMc_astacin_like"/>
    <property type="match status" value="1"/>
</dbReference>
<dbReference type="GO" id="GO:0008270">
    <property type="term" value="F:zinc ion binding"/>
    <property type="evidence" value="ECO:0007669"/>
    <property type="project" value="UniProtKB-UniRule"/>
</dbReference>
<dbReference type="AlphaFoldDB" id="A0A9X6N8V9"/>
<dbReference type="PANTHER" id="PTHR10127">
    <property type="entry name" value="DISCOIDIN, CUB, EGF, LAMININ , AND ZINC METALLOPROTEASE DOMAIN CONTAINING"/>
    <property type="match status" value="1"/>
</dbReference>
<dbReference type="EMBL" id="MTYJ01000180">
    <property type="protein sequence ID" value="OWA50040.1"/>
    <property type="molecule type" value="Genomic_DNA"/>
</dbReference>
<keyword evidence="8" id="KW-1015">Disulfide bond</keyword>
<dbReference type="EC" id="3.4.24.-" evidence="11"/>
<evidence type="ECO:0000256" key="1">
    <source>
        <dbReference type="ARBA" id="ARBA00022670"/>
    </source>
</evidence>
<reference evidence="14" key="1">
    <citation type="submission" date="2017-01" db="EMBL/GenBank/DDBJ databases">
        <title>Comparative genomics of anhydrobiosis in the tardigrade Hypsibius dujardini.</title>
        <authorList>
            <person name="Yoshida Y."/>
            <person name="Koutsovoulos G."/>
            <person name="Laetsch D."/>
            <person name="Stevens L."/>
            <person name="Kumar S."/>
            <person name="Horikawa D."/>
            <person name="Ishino K."/>
            <person name="Komine S."/>
            <person name="Tomita M."/>
            <person name="Blaxter M."/>
            <person name="Arakawa K."/>
        </authorList>
    </citation>
    <scope>NUCLEOTIDE SEQUENCE [LARGE SCALE GENOMIC DNA]</scope>
    <source>
        <strain evidence="14">Z151</strain>
    </source>
</reference>
<keyword evidence="1 10" id="KW-0645">Protease</keyword>
<comment type="caution">
    <text evidence="10">Lacks conserved residue(s) required for the propagation of feature annotation.</text>
</comment>
<accession>A0A9X6N8V9</accession>
<evidence type="ECO:0000313" key="13">
    <source>
        <dbReference type="EMBL" id="OWA50040.1"/>
    </source>
</evidence>
<dbReference type="Pfam" id="PF01400">
    <property type="entry name" value="Astacin"/>
    <property type="match status" value="1"/>
</dbReference>
<dbReference type="InterPro" id="IPR034035">
    <property type="entry name" value="Astacin-like_dom"/>
</dbReference>
<comment type="caution">
    <text evidence="13">The sequence shown here is derived from an EMBL/GenBank/DDBJ whole genome shotgun (WGS) entry which is preliminary data.</text>
</comment>
<evidence type="ECO:0000259" key="12">
    <source>
        <dbReference type="PROSITE" id="PS51864"/>
    </source>
</evidence>
<evidence type="ECO:0000256" key="11">
    <source>
        <dbReference type="RuleBase" id="RU361183"/>
    </source>
</evidence>
<dbReference type="InterPro" id="IPR024079">
    <property type="entry name" value="MetalloPept_cat_dom_sf"/>
</dbReference>
<feature type="domain" description="Peptidase M12A" evidence="12">
    <location>
        <begin position="85"/>
        <end position="281"/>
    </location>
</feature>
<protein>
    <recommendedName>
        <fullName evidence="11">Metalloendopeptidase</fullName>
        <ecNumber evidence="11">3.4.24.-</ecNumber>
    </recommendedName>
</protein>
<feature type="chain" id="PRO_5041017303" description="Metalloendopeptidase" evidence="11">
    <location>
        <begin position="26"/>
        <end position="298"/>
    </location>
</feature>
<dbReference type="PROSITE" id="PS51864">
    <property type="entry name" value="ASTACIN"/>
    <property type="match status" value="1"/>
</dbReference>
<evidence type="ECO:0000256" key="3">
    <source>
        <dbReference type="ARBA" id="ARBA00022729"/>
    </source>
</evidence>
<evidence type="ECO:0000313" key="14">
    <source>
        <dbReference type="Proteomes" id="UP000192578"/>
    </source>
</evidence>
<evidence type="ECO:0000256" key="2">
    <source>
        <dbReference type="ARBA" id="ARBA00022723"/>
    </source>
</evidence>
<keyword evidence="14" id="KW-1185">Reference proteome</keyword>
<evidence type="ECO:0000256" key="5">
    <source>
        <dbReference type="ARBA" id="ARBA00022833"/>
    </source>
</evidence>
<keyword evidence="2 10" id="KW-0479">Metal-binding</keyword>
<dbReference type="SUPFAM" id="SSF55486">
    <property type="entry name" value="Metalloproteases ('zincins'), catalytic domain"/>
    <property type="match status" value="1"/>
</dbReference>
<evidence type="ECO:0000256" key="9">
    <source>
        <dbReference type="ARBA" id="ARBA00023180"/>
    </source>
</evidence>
<keyword evidence="7" id="KW-0865">Zymogen</keyword>
<evidence type="ECO:0000256" key="4">
    <source>
        <dbReference type="ARBA" id="ARBA00022801"/>
    </source>
</evidence>
<keyword evidence="3 11" id="KW-0732">Signal</keyword>
<keyword evidence="9" id="KW-0325">Glycoprotein</keyword>
<dbReference type="InterPro" id="IPR001506">
    <property type="entry name" value="Peptidase_M12A"/>
</dbReference>
<feature type="active site" evidence="10">
    <location>
        <position position="179"/>
    </location>
</feature>
<evidence type="ECO:0000256" key="8">
    <source>
        <dbReference type="ARBA" id="ARBA00023157"/>
    </source>
</evidence>
<evidence type="ECO:0000256" key="10">
    <source>
        <dbReference type="PROSITE-ProRule" id="PRU01211"/>
    </source>
</evidence>